<feature type="non-terminal residue" evidence="1">
    <location>
        <position position="88"/>
    </location>
</feature>
<name>A0A1S8WYY6_OPIVI</name>
<dbReference type="AlphaFoldDB" id="A0A1S8WYY6"/>
<reference evidence="1 2" key="1">
    <citation type="submission" date="2015-03" db="EMBL/GenBank/DDBJ databases">
        <title>Draft genome of the nematode, Opisthorchis viverrini.</title>
        <authorList>
            <person name="Mitreva M."/>
        </authorList>
    </citation>
    <scope>NUCLEOTIDE SEQUENCE [LARGE SCALE GENOMIC DNA]</scope>
    <source>
        <strain evidence="1">Khon Kaen</strain>
    </source>
</reference>
<evidence type="ECO:0000313" key="1">
    <source>
        <dbReference type="EMBL" id="OON19732.1"/>
    </source>
</evidence>
<dbReference type="EMBL" id="KV893093">
    <property type="protein sequence ID" value="OON19732.1"/>
    <property type="molecule type" value="Genomic_DNA"/>
</dbReference>
<proteinExistence type="predicted"/>
<gene>
    <name evidence="1" type="ORF">X801_04398</name>
</gene>
<dbReference type="Proteomes" id="UP000243686">
    <property type="component" value="Unassembled WGS sequence"/>
</dbReference>
<evidence type="ECO:0000313" key="2">
    <source>
        <dbReference type="Proteomes" id="UP000243686"/>
    </source>
</evidence>
<keyword evidence="2" id="KW-1185">Reference proteome</keyword>
<sequence length="88" mass="10352">MVIILYLMQFDSFLYLSTLKLGLRHMMNLFGPDGRTVSIREKVFPVKLLLLVLVLVQAEEFTWAYEFVQNVLFDEEKLVEEIPREDGI</sequence>
<protein>
    <submittedName>
        <fullName evidence="1">Uncharacterized protein</fullName>
    </submittedName>
</protein>
<accession>A0A1S8WYY6</accession>
<organism evidence="1 2">
    <name type="scientific">Opisthorchis viverrini</name>
    <name type="common">Southeast Asian liver fluke</name>
    <dbReference type="NCBI Taxonomy" id="6198"/>
    <lineage>
        <taxon>Eukaryota</taxon>
        <taxon>Metazoa</taxon>
        <taxon>Spiralia</taxon>
        <taxon>Lophotrochozoa</taxon>
        <taxon>Platyhelminthes</taxon>
        <taxon>Trematoda</taxon>
        <taxon>Digenea</taxon>
        <taxon>Opisthorchiida</taxon>
        <taxon>Opisthorchiata</taxon>
        <taxon>Opisthorchiidae</taxon>
        <taxon>Opisthorchis</taxon>
    </lineage>
</organism>